<dbReference type="PROSITE" id="PS01124">
    <property type="entry name" value="HTH_ARAC_FAMILY_2"/>
    <property type="match status" value="1"/>
</dbReference>
<dbReference type="PROSITE" id="PS00041">
    <property type="entry name" value="HTH_ARAC_FAMILY_1"/>
    <property type="match status" value="1"/>
</dbReference>
<name>A0A7W7MCK3_9ACTN</name>
<sequence>MEASDRLTPLLQRFRVTTTLFHAGPLCGVTTFAAQPGRGFLHILRRGEMAVTHREPGGAVRRIEIDRPTLLFYPQPLDHAFHNPPSDGSDFTCASLDVEGGATHPLMRALPPVLIVPLDDIGGVEPLLQLLFAEVDNVRCGQRLVADRLFEVVLIHLLRWILDHVGDLGIPSGILTGLADPRLAPSLIALHESPEADWTLDSMASAARMSRSAFAAHFKEVIGATPGQYLTHWRLTIAQERLRTGAAVATVATELGYANASSFSRVFAQHLGTAPRKWLATPPQSPLSA</sequence>
<dbReference type="GO" id="GO:0003700">
    <property type="term" value="F:DNA-binding transcription factor activity"/>
    <property type="evidence" value="ECO:0007669"/>
    <property type="project" value="InterPro"/>
</dbReference>
<dbReference type="AlphaFoldDB" id="A0A7W7MCK3"/>
<feature type="domain" description="HTH araC/xylS-type" evidence="4">
    <location>
        <begin position="184"/>
        <end position="281"/>
    </location>
</feature>
<dbReference type="SMART" id="SM00342">
    <property type="entry name" value="HTH_ARAC"/>
    <property type="match status" value="1"/>
</dbReference>
<dbReference type="PANTHER" id="PTHR11019">
    <property type="entry name" value="HTH-TYPE TRANSCRIPTIONAL REGULATOR NIMR"/>
    <property type="match status" value="1"/>
</dbReference>
<dbReference type="InterPro" id="IPR032783">
    <property type="entry name" value="AraC_lig"/>
</dbReference>
<dbReference type="GO" id="GO:0043565">
    <property type="term" value="F:sequence-specific DNA binding"/>
    <property type="evidence" value="ECO:0007669"/>
    <property type="project" value="InterPro"/>
</dbReference>
<dbReference type="Pfam" id="PF12852">
    <property type="entry name" value="Cupin_6"/>
    <property type="match status" value="1"/>
</dbReference>
<proteinExistence type="predicted"/>
<dbReference type="RefSeq" id="WP_185045467.1">
    <property type="nucleotide sequence ID" value="NZ_BAABFG010000005.1"/>
</dbReference>
<keyword evidence="6" id="KW-1185">Reference proteome</keyword>
<dbReference type="InterPro" id="IPR018060">
    <property type="entry name" value="HTH_AraC"/>
</dbReference>
<evidence type="ECO:0000256" key="3">
    <source>
        <dbReference type="ARBA" id="ARBA00023163"/>
    </source>
</evidence>
<reference evidence="5 6" key="1">
    <citation type="submission" date="2020-08" db="EMBL/GenBank/DDBJ databases">
        <title>Sequencing the genomes of 1000 actinobacteria strains.</title>
        <authorList>
            <person name="Klenk H.-P."/>
        </authorList>
    </citation>
    <scope>NUCLEOTIDE SEQUENCE [LARGE SCALE GENOMIC DNA]</scope>
    <source>
        <strain evidence="5 6">DSM 45809</strain>
    </source>
</reference>
<protein>
    <submittedName>
        <fullName evidence="5">AraC-like DNA-binding protein</fullName>
    </submittedName>
</protein>
<evidence type="ECO:0000259" key="4">
    <source>
        <dbReference type="PROSITE" id="PS01124"/>
    </source>
</evidence>
<accession>A0A7W7MCK3</accession>
<organism evidence="5 6">
    <name type="scientific">Actinoplanes octamycinicus</name>
    <dbReference type="NCBI Taxonomy" id="135948"/>
    <lineage>
        <taxon>Bacteria</taxon>
        <taxon>Bacillati</taxon>
        <taxon>Actinomycetota</taxon>
        <taxon>Actinomycetes</taxon>
        <taxon>Micromonosporales</taxon>
        <taxon>Micromonosporaceae</taxon>
        <taxon>Actinoplanes</taxon>
    </lineage>
</organism>
<comment type="caution">
    <text evidence="5">The sequence shown here is derived from an EMBL/GenBank/DDBJ whole genome shotgun (WGS) entry which is preliminary data.</text>
</comment>
<keyword evidence="2 5" id="KW-0238">DNA-binding</keyword>
<dbReference type="SUPFAM" id="SSF46689">
    <property type="entry name" value="Homeodomain-like"/>
    <property type="match status" value="2"/>
</dbReference>
<dbReference type="EMBL" id="JACHNB010000001">
    <property type="protein sequence ID" value="MBB4745188.1"/>
    <property type="molecule type" value="Genomic_DNA"/>
</dbReference>
<evidence type="ECO:0000256" key="1">
    <source>
        <dbReference type="ARBA" id="ARBA00023015"/>
    </source>
</evidence>
<dbReference type="Pfam" id="PF12833">
    <property type="entry name" value="HTH_18"/>
    <property type="match status" value="1"/>
</dbReference>
<dbReference type="Gene3D" id="1.10.10.60">
    <property type="entry name" value="Homeodomain-like"/>
    <property type="match status" value="2"/>
</dbReference>
<dbReference type="PANTHER" id="PTHR11019:SF159">
    <property type="entry name" value="TRANSCRIPTIONAL REGULATOR-RELATED"/>
    <property type="match status" value="1"/>
</dbReference>
<dbReference type="Proteomes" id="UP000546162">
    <property type="component" value="Unassembled WGS sequence"/>
</dbReference>
<dbReference type="InterPro" id="IPR018062">
    <property type="entry name" value="HTH_AraC-typ_CS"/>
</dbReference>
<keyword evidence="1" id="KW-0805">Transcription regulation</keyword>
<evidence type="ECO:0000313" key="6">
    <source>
        <dbReference type="Proteomes" id="UP000546162"/>
    </source>
</evidence>
<keyword evidence="3" id="KW-0804">Transcription</keyword>
<evidence type="ECO:0000313" key="5">
    <source>
        <dbReference type="EMBL" id="MBB4745188.1"/>
    </source>
</evidence>
<dbReference type="InterPro" id="IPR009057">
    <property type="entry name" value="Homeodomain-like_sf"/>
</dbReference>
<gene>
    <name evidence="5" type="ORF">BJY16_008647</name>
</gene>
<evidence type="ECO:0000256" key="2">
    <source>
        <dbReference type="ARBA" id="ARBA00023125"/>
    </source>
</evidence>